<reference evidence="2 3" key="1">
    <citation type="journal article" date="2017" name="Nature">
        <title>The Apostasia genome and the evolution of orchids.</title>
        <authorList>
            <person name="Zhang G.Q."/>
            <person name="Liu K.W."/>
            <person name="Li Z."/>
            <person name="Lohaus R."/>
            <person name="Hsiao Y.Y."/>
            <person name="Niu S.C."/>
            <person name="Wang J.Y."/>
            <person name="Lin Y.C."/>
            <person name="Xu Q."/>
            <person name="Chen L.J."/>
            <person name="Yoshida K."/>
            <person name="Fujiwara S."/>
            <person name="Wang Z.W."/>
            <person name="Zhang Y.Q."/>
            <person name="Mitsuda N."/>
            <person name="Wang M."/>
            <person name="Liu G.H."/>
            <person name="Pecoraro L."/>
            <person name="Huang H.X."/>
            <person name="Xiao X.J."/>
            <person name="Lin M."/>
            <person name="Wu X.Y."/>
            <person name="Wu W.L."/>
            <person name="Chen Y.Y."/>
            <person name="Chang S.B."/>
            <person name="Sakamoto S."/>
            <person name="Ohme-Takagi M."/>
            <person name="Yagi M."/>
            <person name="Zeng S.J."/>
            <person name="Shen C.Y."/>
            <person name="Yeh C.M."/>
            <person name="Luo Y.B."/>
            <person name="Tsai W.C."/>
            <person name="Van de Peer Y."/>
            <person name="Liu Z.J."/>
        </authorList>
    </citation>
    <scope>NUCLEOTIDE SEQUENCE [LARGE SCALE GENOMIC DNA]</scope>
    <source>
        <strain evidence="3">cv. Shenzhen</strain>
        <tissue evidence="2">Stem</tissue>
    </source>
</reference>
<keyword evidence="3" id="KW-1185">Reference proteome</keyword>
<proteinExistence type="predicted"/>
<feature type="compositionally biased region" description="Low complexity" evidence="1">
    <location>
        <begin position="98"/>
        <end position="109"/>
    </location>
</feature>
<sequence>MTTFPSCICRSWHGPTALFHVHNAFFRHTNQGLTCSSPHRSPEAVPRSKSPSSPFAATGSPNSRQRHGLSITLFFSLPENQDQAARSAGQHGRTRTISKSSLTASSPSSCTRAPTEGLSLSFSLKYCNGLFGHPPSFLVKSVTRPPGGRRRFPP</sequence>
<protein>
    <submittedName>
        <fullName evidence="2">Uncharacterized protein</fullName>
    </submittedName>
</protein>
<feature type="region of interest" description="Disordered" evidence="1">
    <location>
        <begin position="81"/>
        <end position="112"/>
    </location>
</feature>
<feature type="region of interest" description="Disordered" evidence="1">
    <location>
        <begin position="36"/>
        <end position="65"/>
    </location>
</feature>
<dbReference type="AlphaFoldDB" id="A0A2I0BAX1"/>
<dbReference type="Proteomes" id="UP000236161">
    <property type="component" value="Unassembled WGS sequence"/>
</dbReference>
<dbReference type="EMBL" id="KZ451899">
    <property type="protein sequence ID" value="PKA64954.1"/>
    <property type="molecule type" value="Genomic_DNA"/>
</dbReference>
<accession>A0A2I0BAX1</accession>
<evidence type="ECO:0000313" key="3">
    <source>
        <dbReference type="Proteomes" id="UP000236161"/>
    </source>
</evidence>
<name>A0A2I0BAX1_9ASPA</name>
<organism evidence="2 3">
    <name type="scientific">Apostasia shenzhenica</name>
    <dbReference type="NCBI Taxonomy" id="1088818"/>
    <lineage>
        <taxon>Eukaryota</taxon>
        <taxon>Viridiplantae</taxon>
        <taxon>Streptophyta</taxon>
        <taxon>Embryophyta</taxon>
        <taxon>Tracheophyta</taxon>
        <taxon>Spermatophyta</taxon>
        <taxon>Magnoliopsida</taxon>
        <taxon>Liliopsida</taxon>
        <taxon>Asparagales</taxon>
        <taxon>Orchidaceae</taxon>
        <taxon>Apostasioideae</taxon>
        <taxon>Apostasia</taxon>
    </lineage>
</organism>
<evidence type="ECO:0000256" key="1">
    <source>
        <dbReference type="SAM" id="MobiDB-lite"/>
    </source>
</evidence>
<gene>
    <name evidence="2" type="ORF">AXF42_Ash011556</name>
</gene>
<evidence type="ECO:0000313" key="2">
    <source>
        <dbReference type="EMBL" id="PKA64954.1"/>
    </source>
</evidence>
<feature type="compositionally biased region" description="Polar residues" evidence="1">
    <location>
        <begin position="49"/>
        <end position="63"/>
    </location>
</feature>